<accession>A0A545SLD3</accession>
<sequence>MRVRNRDENTGRIGGFLYGLCALSGDLREYEGSAYSLEMNPEDHDIGAAINAFFCGQYEFSFTLVEDLEDRLGELEKRVGRYMLPDLRFGSEEFVSGMRGYLAFRLMDMINDVFDEFPLCASVTHLRHRSNSVEADFFGIMSGKRLLVLQFNKYVARQFAD</sequence>
<comment type="caution">
    <text evidence="1">The sequence shown here is derived from an EMBL/GenBank/DDBJ whole genome shotgun (WGS) entry which is preliminary data.</text>
</comment>
<gene>
    <name evidence="1" type="ORF">FIL88_15970</name>
</gene>
<name>A0A545SLD3_9RHOB</name>
<dbReference type="Proteomes" id="UP000315816">
    <property type="component" value="Unassembled WGS sequence"/>
</dbReference>
<protein>
    <submittedName>
        <fullName evidence="1">Uncharacterized protein</fullName>
    </submittedName>
</protein>
<proteinExistence type="predicted"/>
<dbReference type="EMBL" id="VICH01000016">
    <property type="protein sequence ID" value="TQV65793.1"/>
    <property type="molecule type" value="Genomic_DNA"/>
</dbReference>
<evidence type="ECO:0000313" key="2">
    <source>
        <dbReference type="Proteomes" id="UP000315816"/>
    </source>
</evidence>
<evidence type="ECO:0000313" key="1">
    <source>
        <dbReference type="EMBL" id="TQV65793.1"/>
    </source>
</evidence>
<organism evidence="1 2">
    <name type="scientific">Aliiroseovarius halocynthiae</name>
    <dbReference type="NCBI Taxonomy" id="985055"/>
    <lineage>
        <taxon>Bacteria</taxon>
        <taxon>Pseudomonadati</taxon>
        <taxon>Pseudomonadota</taxon>
        <taxon>Alphaproteobacteria</taxon>
        <taxon>Rhodobacterales</taxon>
        <taxon>Paracoccaceae</taxon>
        <taxon>Aliiroseovarius</taxon>
    </lineage>
</organism>
<dbReference type="RefSeq" id="WP_142854873.1">
    <property type="nucleotide sequence ID" value="NZ_FXWW01000010.1"/>
</dbReference>
<keyword evidence="2" id="KW-1185">Reference proteome</keyword>
<dbReference type="AlphaFoldDB" id="A0A545SLD3"/>
<reference evidence="1 2" key="1">
    <citation type="submission" date="2019-06" db="EMBL/GenBank/DDBJ databases">
        <title>A novel species of marine bacteria.</title>
        <authorList>
            <person name="Wang Y."/>
        </authorList>
    </citation>
    <scope>NUCLEOTIDE SEQUENCE [LARGE SCALE GENOMIC DNA]</scope>
    <source>
        <strain evidence="1 2">MA1-10</strain>
    </source>
</reference>